<sequence length="532" mass="60065">MTLAIADCLATAAVEIPGRNVHEAESCTTGPSVPAGTWDIFNTERACCNTNYPYSDVCGAFTKERTEPPTKYPTISAPDDDDYEIVPIEFQVGGLPKDIKMRELKDEMKIVLQRILVRLADRIEDLKISKIEEKFVPKSPGNRNMQATRDVNIYFNVQFTDTRYIGANVEFNLCTSAQGEFTLCAKDKPTPKPVPAPPVPPSPSRGQRPPKTFSDGTGGANSGGGGVPGWAVALIVIIILIFGCCIAYYFWKNMRDKYDDKGMTNNIYLDAPKAKNRDRGYDERSYARTTRTARTNRTRKSRRPRERDYDRDDYEDYDPNAGAEIVLYNNENPEFDDFTINTYGTKRTEVEESVTKVGRDPTMYIPGQEDKPDPESSSDVLMITDGTTSSRQYYEDPPLKPKRDPTMYVDGDASERSNYTEELESSRKPRRDPTMYVNDEATEPGNFMNDRSNRSSDPYGMNDIDEVSEYYGGYEDVGQDNHVNTSGRDPSFYLSADNASQSEESFRTQEPSVASRSPSRSKKKKKKTRQYQ</sequence>
<feature type="transmembrane region" description="Helical" evidence="2">
    <location>
        <begin position="230"/>
        <end position="251"/>
    </location>
</feature>
<feature type="region of interest" description="Disordered" evidence="1">
    <location>
        <begin position="278"/>
        <end position="316"/>
    </location>
</feature>
<dbReference type="OMA" id="TERACCN"/>
<dbReference type="AlphaFoldDB" id="K0R8T5"/>
<dbReference type="eggNOG" id="ENOG502T6SZ">
    <property type="taxonomic scope" value="Eukaryota"/>
</dbReference>
<dbReference type="EMBL" id="AGNL01044738">
    <property type="protein sequence ID" value="EJK49485.1"/>
    <property type="molecule type" value="Genomic_DNA"/>
</dbReference>
<feature type="compositionally biased region" description="Basic residues" evidence="1">
    <location>
        <begin position="519"/>
        <end position="532"/>
    </location>
</feature>
<comment type="caution">
    <text evidence="3">The sequence shown here is derived from an EMBL/GenBank/DDBJ whole genome shotgun (WGS) entry which is preliminary data.</text>
</comment>
<organism evidence="3 4">
    <name type="scientific">Thalassiosira oceanica</name>
    <name type="common">Marine diatom</name>
    <dbReference type="NCBI Taxonomy" id="159749"/>
    <lineage>
        <taxon>Eukaryota</taxon>
        <taxon>Sar</taxon>
        <taxon>Stramenopiles</taxon>
        <taxon>Ochrophyta</taxon>
        <taxon>Bacillariophyta</taxon>
        <taxon>Coscinodiscophyceae</taxon>
        <taxon>Thalassiosirophycidae</taxon>
        <taxon>Thalassiosirales</taxon>
        <taxon>Thalassiosiraceae</taxon>
        <taxon>Thalassiosira</taxon>
    </lineage>
</organism>
<evidence type="ECO:0000313" key="3">
    <source>
        <dbReference type="EMBL" id="EJK49485.1"/>
    </source>
</evidence>
<feature type="compositionally biased region" description="Polar residues" evidence="1">
    <location>
        <begin position="497"/>
        <end position="514"/>
    </location>
</feature>
<accession>K0R8T5</accession>
<feature type="region of interest" description="Disordered" evidence="1">
    <location>
        <begin position="359"/>
        <end position="532"/>
    </location>
</feature>
<reference evidence="3 4" key="1">
    <citation type="journal article" date="2012" name="Genome Biol.">
        <title>Genome and low-iron response of an oceanic diatom adapted to chronic iron limitation.</title>
        <authorList>
            <person name="Lommer M."/>
            <person name="Specht M."/>
            <person name="Roy A.S."/>
            <person name="Kraemer L."/>
            <person name="Andreson R."/>
            <person name="Gutowska M.A."/>
            <person name="Wolf J."/>
            <person name="Bergner S.V."/>
            <person name="Schilhabel M.B."/>
            <person name="Klostermeier U.C."/>
            <person name="Beiko R.G."/>
            <person name="Rosenstiel P."/>
            <person name="Hippler M."/>
            <person name="Laroche J."/>
        </authorList>
    </citation>
    <scope>NUCLEOTIDE SEQUENCE [LARGE SCALE GENOMIC DNA]</scope>
    <source>
        <strain evidence="3 4">CCMP1005</strain>
    </source>
</reference>
<feature type="compositionally biased region" description="Basic and acidic residues" evidence="1">
    <location>
        <begin position="413"/>
        <end position="433"/>
    </location>
</feature>
<evidence type="ECO:0000313" key="4">
    <source>
        <dbReference type="Proteomes" id="UP000266841"/>
    </source>
</evidence>
<evidence type="ECO:0000256" key="2">
    <source>
        <dbReference type="SAM" id="Phobius"/>
    </source>
</evidence>
<keyword evidence="4" id="KW-1185">Reference proteome</keyword>
<protein>
    <submittedName>
        <fullName evidence="3">Uncharacterized protein</fullName>
    </submittedName>
</protein>
<feature type="compositionally biased region" description="Pro residues" evidence="1">
    <location>
        <begin position="191"/>
        <end position="203"/>
    </location>
</feature>
<keyword evidence="2" id="KW-1133">Transmembrane helix</keyword>
<feature type="compositionally biased region" description="Basic and acidic residues" evidence="1">
    <location>
        <begin position="393"/>
        <end position="405"/>
    </location>
</feature>
<dbReference type="OrthoDB" id="55233at2759"/>
<gene>
    <name evidence="3" type="ORF">THAOC_31634</name>
</gene>
<keyword evidence="2" id="KW-0472">Membrane</keyword>
<name>K0R8T5_THAOC</name>
<evidence type="ECO:0000256" key="1">
    <source>
        <dbReference type="SAM" id="MobiDB-lite"/>
    </source>
</evidence>
<feature type="compositionally biased region" description="Basic residues" evidence="1">
    <location>
        <begin position="294"/>
        <end position="304"/>
    </location>
</feature>
<proteinExistence type="predicted"/>
<dbReference type="Proteomes" id="UP000266841">
    <property type="component" value="Unassembled WGS sequence"/>
</dbReference>
<feature type="compositionally biased region" description="Polar residues" evidence="1">
    <location>
        <begin position="375"/>
        <end position="392"/>
    </location>
</feature>
<keyword evidence="2" id="KW-0812">Transmembrane</keyword>
<feature type="region of interest" description="Disordered" evidence="1">
    <location>
        <begin position="185"/>
        <end position="221"/>
    </location>
</feature>